<reference evidence="1 2" key="1">
    <citation type="submission" date="2014-02" db="EMBL/GenBank/DDBJ databases">
        <title>Single nucleus genome sequencing reveals high similarity among nuclei of an endomycorrhizal fungus.</title>
        <authorList>
            <person name="Lin K."/>
            <person name="Geurts R."/>
            <person name="Zhang Z."/>
            <person name="Limpens E."/>
            <person name="Saunders D.G."/>
            <person name="Mu D."/>
            <person name="Pang E."/>
            <person name="Cao H."/>
            <person name="Cha H."/>
            <person name="Lin T."/>
            <person name="Zhou Q."/>
            <person name="Shang Y."/>
            <person name="Li Y."/>
            <person name="Ivanov S."/>
            <person name="Sharma T."/>
            <person name="Velzen R.V."/>
            <person name="Ruijter N.D."/>
            <person name="Aanen D.K."/>
            <person name="Win J."/>
            <person name="Kamoun S."/>
            <person name="Bisseling T."/>
            <person name="Huang S."/>
        </authorList>
    </citation>
    <scope>NUCLEOTIDE SEQUENCE [LARGE SCALE GENOMIC DNA]</scope>
    <source>
        <strain evidence="2">DAOM197198w</strain>
    </source>
</reference>
<comment type="caution">
    <text evidence="1">The sequence shown here is derived from an EMBL/GenBank/DDBJ whole genome shotgun (WGS) entry which is preliminary data.</text>
</comment>
<dbReference type="OrthoDB" id="2320708at2759"/>
<proteinExistence type="predicted"/>
<evidence type="ECO:0000313" key="1">
    <source>
        <dbReference type="EMBL" id="EXX58820.1"/>
    </source>
</evidence>
<dbReference type="Proteomes" id="UP000022910">
    <property type="component" value="Unassembled WGS sequence"/>
</dbReference>
<dbReference type="HOGENOM" id="CLU_1378798_0_0_1"/>
<sequence>MSYFTGNFEYNPVTRRTCYCRRICFECQHVSLPFSLLNINTLNTLILQNHPILQPVVEYDTSLDVDEIVNRVEIPLTTRNRRTKRPFKIFCLPWGNLTPKIPRKTKELEDKNLIKFTFFDSNNGVINEVHTLFKFLNGRRWKFFRRTSASGLEMVNEPLSGWSINELMRICGSRKKLYIGTTDGPIQEVLPL</sequence>
<accession>A0A015IWW6</accession>
<dbReference type="AlphaFoldDB" id="A0A015IWW6"/>
<dbReference type="EMBL" id="JEMT01026599">
    <property type="protein sequence ID" value="EXX58820.1"/>
    <property type="molecule type" value="Genomic_DNA"/>
</dbReference>
<organism evidence="1 2">
    <name type="scientific">Rhizophagus irregularis (strain DAOM 197198w)</name>
    <name type="common">Glomus intraradices</name>
    <dbReference type="NCBI Taxonomy" id="1432141"/>
    <lineage>
        <taxon>Eukaryota</taxon>
        <taxon>Fungi</taxon>
        <taxon>Fungi incertae sedis</taxon>
        <taxon>Mucoromycota</taxon>
        <taxon>Glomeromycotina</taxon>
        <taxon>Glomeromycetes</taxon>
        <taxon>Glomerales</taxon>
        <taxon>Glomeraceae</taxon>
        <taxon>Rhizophagus</taxon>
    </lineage>
</organism>
<name>A0A015IWW6_RHIIW</name>
<evidence type="ECO:0000313" key="2">
    <source>
        <dbReference type="Proteomes" id="UP000022910"/>
    </source>
</evidence>
<keyword evidence="2" id="KW-1185">Reference proteome</keyword>
<gene>
    <name evidence="1" type="ORF">RirG_194460</name>
</gene>
<protein>
    <submittedName>
        <fullName evidence="1">Uncharacterized protein</fullName>
    </submittedName>
</protein>